<dbReference type="RefSeq" id="XP_067757405.1">
    <property type="nucleotide sequence ID" value="XM_067901042.1"/>
</dbReference>
<dbReference type="PROSITE" id="PS50893">
    <property type="entry name" value="ABC_TRANSPORTER_2"/>
    <property type="match status" value="1"/>
</dbReference>
<keyword evidence="10" id="KW-1185">Reference proteome</keyword>
<dbReference type="PANTHER" id="PTHR48041">
    <property type="entry name" value="ABC TRANSPORTER G FAMILY MEMBER 28"/>
    <property type="match status" value="1"/>
</dbReference>
<dbReference type="Gene3D" id="3.40.50.300">
    <property type="entry name" value="P-loop containing nucleotide triphosphate hydrolases"/>
    <property type="match status" value="1"/>
</dbReference>
<feature type="compositionally biased region" description="Low complexity" evidence="6">
    <location>
        <begin position="338"/>
        <end position="350"/>
    </location>
</feature>
<evidence type="ECO:0000256" key="2">
    <source>
        <dbReference type="ARBA" id="ARBA00022448"/>
    </source>
</evidence>
<evidence type="ECO:0000313" key="10">
    <source>
        <dbReference type="Proteomes" id="UP000674318"/>
    </source>
</evidence>
<reference evidence="9 10" key="1">
    <citation type="submission" date="2021-02" db="EMBL/GenBank/DDBJ databases">
        <title>Porcisia hertigi Genome sequencing and assembly.</title>
        <authorList>
            <person name="Almutairi H."/>
            <person name="Gatherer D."/>
        </authorList>
    </citation>
    <scope>NUCLEOTIDE SEQUENCE [LARGE SCALE GENOMIC DNA]</scope>
    <source>
        <strain evidence="9 10">C119</strain>
    </source>
</reference>
<organism evidence="9 10">
    <name type="scientific">Porcisia hertigi</name>
    <dbReference type="NCBI Taxonomy" id="2761500"/>
    <lineage>
        <taxon>Eukaryota</taxon>
        <taxon>Discoba</taxon>
        <taxon>Euglenozoa</taxon>
        <taxon>Kinetoplastea</taxon>
        <taxon>Metakinetoplastina</taxon>
        <taxon>Trypanosomatida</taxon>
        <taxon>Trypanosomatidae</taxon>
        <taxon>Leishmaniinae</taxon>
        <taxon>Porcisia</taxon>
    </lineage>
</organism>
<protein>
    <recommendedName>
        <fullName evidence="8">ABC transporter domain-containing protein</fullName>
    </recommendedName>
</protein>
<evidence type="ECO:0000256" key="1">
    <source>
        <dbReference type="ARBA" id="ARBA00004141"/>
    </source>
</evidence>
<dbReference type="EMBL" id="JAFJZO010000021">
    <property type="protein sequence ID" value="KAG5505737.1"/>
    <property type="molecule type" value="Genomic_DNA"/>
</dbReference>
<dbReference type="Pfam" id="PF01061">
    <property type="entry name" value="ABC2_membrane"/>
    <property type="match status" value="1"/>
</dbReference>
<feature type="region of interest" description="Disordered" evidence="6">
    <location>
        <begin position="327"/>
        <end position="359"/>
    </location>
</feature>
<evidence type="ECO:0000313" key="9">
    <source>
        <dbReference type="EMBL" id="KAG5505737.1"/>
    </source>
</evidence>
<dbReference type="GO" id="GO:0140359">
    <property type="term" value="F:ABC-type transporter activity"/>
    <property type="evidence" value="ECO:0007669"/>
    <property type="project" value="InterPro"/>
</dbReference>
<feature type="transmembrane region" description="Helical" evidence="7">
    <location>
        <begin position="632"/>
        <end position="653"/>
    </location>
</feature>
<dbReference type="GeneID" id="94291119"/>
<comment type="subcellular location">
    <subcellularLocation>
        <location evidence="1">Membrane</location>
        <topology evidence="1">Multi-pass membrane protein</topology>
    </subcellularLocation>
</comment>
<dbReference type="GO" id="GO:0016020">
    <property type="term" value="C:membrane"/>
    <property type="evidence" value="ECO:0007669"/>
    <property type="project" value="UniProtKB-SubCell"/>
</dbReference>
<evidence type="ECO:0000256" key="5">
    <source>
        <dbReference type="ARBA" id="ARBA00023136"/>
    </source>
</evidence>
<feature type="transmembrane region" description="Helical" evidence="7">
    <location>
        <begin position="551"/>
        <end position="571"/>
    </location>
</feature>
<dbReference type="GO" id="GO:0016887">
    <property type="term" value="F:ATP hydrolysis activity"/>
    <property type="evidence" value="ECO:0007669"/>
    <property type="project" value="InterPro"/>
</dbReference>
<evidence type="ECO:0000256" key="6">
    <source>
        <dbReference type="SAM" id="MobiDB-lite"/>
    </source>
</evidence>
<keyword evidence="5 7" id="KW-0472">Membrane</keyword>
<keyword evidence="3 7" id="KW-0812">Transmembrane</keyword>
<dbReference type="SUPFAM" id="SSF52540">
    <property type="entry name" value="P-loop containing nucleoside triphosphate hydrolases"/>
    <property type="match status" value="1"/>
</dbReference>
<evidence type="ECO:0000259" key="8">
    <source>
        <dbReference type="PROSITE" id="PS50893"/>
    </source>
</evidence>
<proteinExistence type="predicted"/>
<dbReference type="Proteomes" id="UP000674318">
    <property type="component" value="Chromosome 21"/>
</dbReference>
<feature type="transmembrane region" description="Helical" evidence="7">
    <location>
        <begin position="665"/>
        <end position="684"/>
    </location>
</feature>
<dbReference type="PANTHER" id="PTHR48041:SF91">
    <property type="entry name" value="ABC TRANSPORTER G FAMILY MEMBER 28"/>
    <property type="match status" value="1"/>
</dbReference>
<dbReference type="AlphaFoldDB" id="A0A836HTX3"/>
<name>A0A836HTX3_9TRYP</name>
<dbReference type="GO" id="GO:0005524">
    <property type="term" value="F:ATP binding"/>
    <property type="evidence" value="ECO:0007669"/>
    <property type="project" value="InterPro"/>
</dbReference>
<dbReference type="InterPro" id="IPR003439">
    <property type="entry name" value="ABC_transporter-like_ATP-bd"/>
</dbReference>
<feature type="domain" description="ABC transporter" evidence="8">
    <location>
        <begin position="8"/>
        <end position="258"/>
    </location>
</feature>
<feature type="transmembrane region" description="Helical" evidence="7">
    <location>
        <begin position="591"/>
        <end position="620"/>
    </location>
</feature>
<accession>A0A836HTX3</accession>
<comment type="caution">
    <text evidence="9">The sequence shown here is derived from an EMBL/GenBank/DDBJ whole genome shotgun (WGS) entry which is preliminary data.</text>
</comment>
<feature type="transmembrane region" description="Helical" evidence="7">
    <location>
        <begin position="517"/>
        <end position="539"/>
    </location>
</feature>
<dbReference type="InterPro" id="IPR013525">
    <property type="entry name" value="ABC2_TM"/>
</dbReference>
<keyword evidence="4 7" id="KW-1133">Transmembrane helix</keyword>
<dbReference type="InterPro" id="IPR050352">
    <property type="entry name" value="ABCG_transporters"/>
</dbReference>
<evidence type="ECO:0000256" key="3">
    <source>
        <dbReference type="ARBA" id="ARBA00022692"/>
    </source>
</evidence>
<evidence type="ECO:0000256" key="7">
    <source>
        <dbReference type="SAM" id="Phobius"/>
    </source>
</evidence>
<sequence length="824" mass="87789">MSTATLTLCCDGVSVQRHQRDGIEDVSCLFRGGRVTAIVNCCGTHSASALLQVMAGRVESTAGNTVLNGIPVSASTCQAQMCFLGASGRGAPGESSGLLAELTVRENLQYASALRVADSAQAYSVDEVLQQLLLGPYEASKMRDCSLYVRRRVAVGKELLLNPSVLLLDEPLEGLATHESQQYLTILSKLAAPSAADAEARRVMREVMRAMAATTCAASDVSLYTPHHSRLNPGSKSSSSMPLDASPNTVTAAAAAATTPNESAIPVEAQRIVVLSMVQPRWTLLQYVHDVVLLERSNCVFVGSVQDMLAVKLPVFVMRSVMAASADGATGRTDEGDSSNTVAATATSSSPYHNHLRSAPADSYDAVDASIRLQRLGEQIVHGLYRLAARATAYPDDGEGAEGVTSASAVPGLSSGIGTEGPSGAPALCSSAAARTLPDSASSGPSIDVDGEEPQTTVLSQLYAHHQLRLRTSVTAYMEACAMGLVELPEASHHPPCSFVQLLHLLRFGLLGLRQNLFWKIFSLVCGLALTAVLAALYGRQGNQEGMQNRVGIIFFLVSCVALQAVLSLDALRREYAAFQRCSTSGYYGAWTYLVFHVVTAALWRFGLASFVALVVFVLSNFGEPWREYRSIFELSVILAVTSFCSHFGIWFLCSWLLSDHVSRFVVFTGYTLNVILAGLVLNLSTLPKAVEALSFVSVVRLAYESCILTQFIGKSFGCGDDAAAVTTATPSLIMRQNGVAIAGLENVSTRPPACTSVACTWVMSDTLAAVQATSCYTGTEYAEFLGFNPSRRWSNVGVLAGISAVLILGSWIMMALYRPRRGA</sequence>
<dbReference type="KEGG" id="phet:94291119"/>
<gene>
    <name evidence="9" type="ORF">JKF63_05073</name>
</gene>
<dbReference type="Pfam" id="PF00005">
    <property type="entry name" value="ABC_tran"/>
    <property type="match status" value="1"/>
</dbReference>
<dbReference type="OrthoDB" id="66620at2759"/>
<keyword evidence="2" id="KW-0813">Transport</keyword>
<feature type="transmembrane region" description="Helical" evidence="7">
    <location>
        <begin position="797"/>
        <end position="818"/>
    </location>
</feature>
<evidence type="ECO:0000256" key="4">
    <source>
        <dbReference type="ARBA" id="ARBA00022989"/>
    </source>
</evidence>
<dbReference type="InterPro" id="IPR027417">
    <property type="entry name" value="P-loop_NTPase"/>
</dbReference>